<organism evidence="1 2">
    <name type="scientific">Nematostella vectensis</name>
    <name type="common">Starlet sea anemone</name>
    <dbReference type="NCBI Taxonomy" id="45351"/>
    <lineage>
        <taxon>Eukaryota</taxon>
        <taxon>Metazoa</taxon>
        <taxon>Cnidaria</taxon>
        <taxon>Anthozoa</taxon>
        <taxon>Hexacorallia</taxon>
        <taxon>Actiniaria</taxon>
        <taxon>Edwardsiidae</taxon>
        <taxon>Nematostella</taxon>
    </lineage>
</organism>
<dbReference type="PANTHER" id="PTHR45823:SF1">
    <property type="entry name" value="T-SNARE COILED-COIL HOMOLOGY DOMAIN-CONTAINING PROTEIN"/>
    <property type="match status" value="1"/>
</dbReference>
<dbReference type="InParanoid" id="A7T169"/>
<protein>
    <submittedName>
        <fullName evidence="1">Uncharacterized protein</fullName>
    </submittedName>
</protein>
<dbReference type="STRING" id="45351.A7T169"/>
<dbReference type="EMBL" id="DS470082">
    <property type="protein sequence ID" value="EDO30296.1"/>
    <property type="molecule type" value="Genomic_DNA"/>
</dbReference>
<sequence length="343" mass="38910">MLTGSIASRREENAENGEQANLESIQSAILDMKTLLCSHIERVQEIDKKVDALSSVLSERCGELERRQLEIEREFYTKIQALEAQISDRSEEWENLLAQVHAKLMAISHGAIKHELKEELEGELLETSLSRPGIFEDPVNEREKRQVQKPATFDGNGSWEPYHAQFELTAKLNRWSDSQKAVYLATSLRGQALNVFGAMADVERNNYKQLVSALAEFGSTHQTGLSSVRFRNRLKSYSAKFQEQSHRRKSRNAGIVDTLEGNSVNNKPQFKGILVAAALVDVRKDRVPVRIMNITDYEVEIQVVAAIADLEEVESFLVRRTTERKARDVELSDTVPDVMRKLI</sequence>
<dbReference type="PANTHER" id="PTHR45823">
    <property type="entry name" value="T-SNARE COILED-COIL HOMOLOGY DOMAIN-CONTAINING PROTEIN"/>
    <property type="match status" value="1"/>
</dbReference>
<keyword evidence="2" id="KW-1185">Reference proteome</keyword>
<evidence type="ECO:0000313" key="2">
    <source>
        <dbReference type="Proteomes" id="UP000001593"/>
    </source>
</evidence>
<dbReference type="AlphaFoldDB" id="A7T169"/>
<accession>A7T169</accession>
<gene>
    <name evidence="1" type="ORF">NEMVEDRAFT_v1g220771</name>
</gene>
<dbReference type="HOGENOM" id="CLU_809641_0_0_1"/>
<dbReference type="Proteomes" id="UP000001593">
    <property type="component" value="Unassembled WGS sequence"/>
</dbReference>
<name>A7T169_NEMVE</name>
<proteinExistence type="predicted"/>
<evidence type="ECO:0000313" key="1">
    <source>
        <dbReference type="EMBL" id="EDO30296.1"/>
    </source>
</evidence>
<reference evidence="1 2" key="1">
    <citation type="journal article" date="2007" name="Science">
        <title>Sea anemone genome reveals ancestral eumetazoan gene repertoire and genomic organization.</title>
        <authorList>
            <person name="Putnam N.H."/>
            <person name="Srivastava M."/>
            <person name="Hellsten U."/>
            <person name="Dirks B."/>
            <person name="Chapman J."/>
            <person name="Salamov A."/>
            <person name="Terry A."/>
            <person name="Shapiro H."/>
            <person name="Lindquist E."/>
            <person name="Kapitonov V.V."/>
            <person name="Jurka J."/>
            <person name="Genikhovich G."/>
            <person name="Grigoriev I.V."/>
            <person name="Lucas S.M."/>
            <person name="Steele R.E."/>
            <person name="Finnerty J.R."/>
            <person name="Technau U."/>
            <person name="Martindale M.Q."/>
            <person name="Rokhsar D.S."/>
        </authorList>
    </citation>
    <scope>NUCLEOTIDE SEQUENCE [LARGE SCALE GENOMIC DNA]</scope>
    <source>
        <strain evidence="2">CH2 X CH6</strain>
    </source>
</reference>